<reference evidence="1" key="1">
    <citation type="journal article" date="2015" name="Nature">
        <title>Complex archaea that bridge the gap between prokaryotes and eukaryotes.</title>
        <authorList>
            <person name="Spang A."/>
            <person name="Saw J.H."/>
            <person name="Jorgensen S.L."/>
            <person name="Zaremba-Niedzwiedzka K."/>
            <person name="Martijn J."/>
            <person name="Lind A.E."/>
            <person name="van Eijk R."/>
            <person name="Schleper C."/>
            <person name="Guy L."/>
            <person name="Ettema T.J."/>
        </authorList>
    </citation>
    <scope>NUCLEOTIDE SEQUENCE</scope>
</reference>
<dbReference type="Pfam" id="PF10899">
    <property type="entry name" value="AbiGi"/>
    <property type="match status" value="1"/>
</dbReference>
<gene>
    <name evidence="1" type="ORF">LCGC14_2091250</name>
</gene>
<organism evidence="1">
    <name type="scientific">marine sediment metagenome</name>
    <dbReference type="NCBI Taxonomy" id="412755"/>
    <lineage>
        <taxon>unclassified sequences</taxon>
        <taxon>metagenomes</taxon>
        <taxon>ecological metagenomes</taxon>
    </lineage>
</organism>
<dbReference type="EMBL" id="LAZR01025478">
    <property type="protein sequence ID" value="KKL71802.1"/>
    <property type="molecule type" value="Genomic_DNA"/>
</dbReference>
<evidence type="ECO:0000313" key="1">
    <source>
        <dbReference type="EMBL" id="KKL71802.1"/>
    </source>
</evidence>
<proteinExistence type="predicted"/>
<dbReference type="AlphaFoldDB" id="A0A0F9H9J2"/>
<comment type="caution">
    <text evidence="1">The sequence shown here is derived from an EMBL/GenBank/DDBJ whole genome shotgun (WGS) entry which is preliminary data.</text>
</comment>
<sequence>FNEDGRWNEEEIRFYDEREWRYIPEIKNTDEPFWVNIEVAKEPDGIDSLNRLISDNSDLRLSFEPNDIKFIVVKKENEILSMLDKVINIKRDKFSYRDVQILTTRIISMEGIRENF</sequence>
<accession>A0A0F9H9J2</accession>
<name>A0A0F9H9J2_9ZZZZ</name>
<feature type="non-terminal residue" evidence="1">
    <location>
        <position position="1"/>
    </location>
</feature>
<protein>
    <submittedName>
        <fullName evidence="1">Uncharacterized protein</fullName>
    </submittedName>
</protein>
<dbReference type="InterPro" id="IPR021223">
    <property type="entry name" value="AbiGi"/>
</dbReference>